<dbReference type="Pfam" id="PF00069">
    <property type="entry name" value="Pkinase"/>
    <property type="match status" value="1"/>
</dbReference>
<feature type="compositionally biased region" description="Low complexity" evidence="4">
    <location>
        <begin position="463"/>
        <end position="475"/>
    </location>
</feature>
<evidence type="ECO:0000313" key="7">
    <source>
        <dbReference type="Proteomes" id="UP001057375"/>
    </source>
</evidence>
<evidence type="ECO:0000256" key="1">
    <source>
        <dbReference type="ARBA" id="ARBA00022741"/>
    </source>
</evidence>
<evidence type="ECO:0000259" key="5">
    <source>
        <dbReference type="PROSITE" id="PS50011"/>
    </source>
</evidence>
<accession>A0ABQ5KPQ2</accession>
<dbReference type="InterPro" id="IPR008271">
    <property type="entry name" value="Ser/Thr_kinase_AS"/>
</dbReference>
<feature type="compositionally biased region" description="Acidic residues" evidence="4">
    <location>
        <begin position="131"/>
        <end position="148"/>
    </location>
</feature>
<feature type="region of interest" description="Disordered" evidence="4">
    <location>
        <begin position="460"/>
        <end position="487"/>
    </location>
</feature>
<dbReference type="PROSITE" id="PS00107">
    <property type="entry name" value="PROTEIN_KINASE_ATP"/>
    <property type="match status" value="1"/>
</dbReference>
<reference evidence="6" key="1">
    <citation type="submission" date="2022-03" db="EMBL/GenBank/DDBJ databases">
        <title>Draft genome sequence of Aduncisulcus paluster, a free-living microaerophilic Fornicata.</title>
        <authorList>
            <person name="Yuyama I."/>
            <person name="Kume K."/>
            <person name="Tamura T."/>
            <person name="Inagaki Y."/>
            <person name="Hashimoto T."/>
        </authorList>
    </citation>
    <scope>NUCLEOTIDE SEQUENCE</scope>
    <source>
        <strain evidence="6">NY0171</strain>
    </source>
</reference>
<sequence length="904" mass="103574">MGKSGHKRKKDDMTLISASDLKSLCYIGEGGFGSIYIVKIKGVSQLCVLKKLLKVGDKKVIKACRSEFKMQVKLFMNARCFNRIPRPIFILDLLDEDYKGVYGFCMEFCIGGSVKEFAKSWCVSSSSDSDSFSDYDSSSEDSSSDSDSDSYSNSDSSSTRIDPMTLDPLRVEEEDSEDSSSDSSSDSSTKRIDPMTLDPLRVSALCVGMIECLSEVIKAKPDLIHRDIKPDNFLVRVDPKDEECTIVLADLGLVQIQDSISSSTTSKSFIASSRPKDVKSKPEHSVCGTLVYNSCEALEGMQSQKSDAYSLGLTLFAVFESQDPFVQIPMLKGISNPIDFVTELKNIIMKGMGPKLHNSRLFRTLKTIEGGKFKPVYSCLNDVFQGLTKLDMDERMSVYEACEKVQSIKHLLPKIGEGWKCPSSDDIVKVQLAKHKGDSGCIVEKDSSIQTVVLKPNWDDSLSHPSESKMPSSSASKKERKEKDLRKEVDRQVKEIEVLKLKLKHKKENRRMEGEKMKKEELKTAKLRRKVDHRVIFDQTSKSYDLVGIIKKCPDPKSTSRLYHKHRKNILSVFLTFQSKRKIEEHKREIVLCVQCLMWFVCHVISGNGIYLPIPDLNDLIDTFIAHLSRCEEVLEGDVDEEYCVICWGYTFKVQGKWDSFLPKISPTFKRILERGSKKKLGHHIVRYLLITLRNISISPSSSTRSSILTLIKPYIRDCLRIYNDSKCYGKWMYVLSYITLSSDNSTSDKSICSEAWLLFHPVLDVVKREFVGDKFVEDDHERVLRFFSNLCCDPRHAIEIYTNVKDLLDGWFRVIKRKEHERGIICWCYLIFMFSTVPSLVPHISPTYDAKMKWCNINGGWMLSHNRYHFTRYLRNCKKSSYPYCNNHATRHYTYHYYYDPLR</sequence>
<dbReference type="SUPFAM" id="SSF56112">
    <property type="entry name" value="Protein kinase-like (PK-like)"/>
    <property type="match status" value="1"/>
</dbReference>
<evidence type="ECO:0000256" key="4">
    <source>
        <dbReference type="SAM" id="MobiDB-lite"/>
    </source>
</evidence>
<evidence type="ECO:0000313" key="6">
    <source>
        <dbReference type="EMBL" id="GKT34488.1"/>
    </source>
</evidence>
<keyword evidence="1 3" id="KW-0547">Nucleotide-binding</keyword>
<dbReference type="PROSITE" id="PS50011">
    <property type="entry name" value="PROTEIN_KINASE_DOM"/>
    <property type="match status" value="1"/>
</dbReference>
<proteinExistence type="predicted"/>
<keyword evidence="7" id="KW-1185">Reference proteome</keyword>
<dbReference type="InterPro" id="IPR011009">
    <property type="entry name" value="Kinase-like_dom_sf"/>
</dbReference>
<feature type="region of interest" description="Disordered" evidence="4">
    <location>
        <begin position="127"/>
        <end position="193"/>
    </location>
</feature>
<dbReference type="PANTHER" id="PTHR44167:SF24">
    <property type="entry name" value="SERINE_THREONINE-PROTEIN KINASE CHK2"/>
    <property type="match status" value="1"/>
</dbReference>
<feature type="domain" description="Protein kinase" evidence="5">
    <location>
        <begin position="21"/>
        <end position="413"/>
    </location>
</feature>
<dbReference type="Proteomes" id="UP001057375">
    <property type="component" value="Unassembled WGS sequence"/>
</dbReference>
<gene>
    <name evidence="6" type="ORF">ADUPG1_007835</name>
</gene>
<dbReference type="SMART" id="SM00220">
    <property type="entry name" value="S_TKc"/>
    <property type="match status" value="1"/>
</dbReference>
<keyword evidence="2 3" id="KW-0067">ATP-binding</keyword>
<dbReference type="PANTHER" id="PTHR44167">
    <property type="entry name" value="OVARIAN-SPECIFIC SERINE/THREONINE-PROTEIN KINASE LOK-RELATED"/>
    <property type="match status" value="1"/>
</dbReference>
<evidence type="ECO:0000256" key="2">
    <source>
        <dbReference type="ARBA" id="ARBA00022840"/>
    </source>
</evidence>
<dbReference type="Gene3D" id="1.10.510.10">
    <property type="entry name" value="Transferase(Phosphotransferase) domain 1"/>
    <property type="match status" value="2"/>
</dbReference>
<dbReference type="InterPro" id="IPR000719">
    <property type="entry name" value="Prot_kinase_dom"/>
</dbReference>
<protein>
    <recommendedName>
        <fullName evidence="5">Protein kinase domain-containing protein</fullName>
    </recommendedName>
</protein>
<organism evidence="6 7">
    <name type="scientific">Aduncisulcus paluster</name>
    <dbReference type="NCBI Taxonomy" id="2918883"/>
    <lineage>
        <taxon>Eukaryota</taxon>
        <taxon>Metamonada</taxon>
        <taxon>Carpediemonas-like organisms</taxon>
        <taxon>Aduncisulcus</taxon>
    </lineage>
</organism>
<dbReference type="InterPro" id="IPR017441">
    <property type="entry name" value="Protein_kinase_ATP_BS"/>
</dbReference>
<feature type="compositionally biased region" description="Low complexity" evidence="4">
    <location>
        <begin position="149"/>
        <end position="158"/>
    </location>
</feature>
<feature type="binding site" evidence="3">
    <location>
        <position position="50"/>
    </location>
    <ligand>
        <name>ATP</name>
        <dbReference type="ChEBI" id="CHEBI:30616"/>
    </ligand>
</feature>
<name>A0ABQ5KPQ2_9EUKA</name>
<feature type="compositionally biased region" description="Basic and acidic residues" evidence="4">
    <location>
        <begin position="476"/>
        <end position="487"/>
    </location>
</feature>
<evidence type="ECO:0000256" key="3">
    <source>
        <dbReference type="PROSITE-ProRule" id="PRU10141"/>
    </source>
</evidence>
<dbReference type="EMBL" id="BQXS01010819">
    <property type="protein sequence ID" value="GKT34488.1"/>
    <property type="molecule type" value="Genomic_DNA"/>
</dbReference>
<comment type="caution">
    <text evidence="6">The sequence shown here is derived from an EMBL/GenBank/DDBJ whole genome shotgun (WGS) entry which is preliminary data.</text>
</comment>
<dbReference type="PROSITE" id="PS00108">
    <property type="entry name" value="PROTEIN_KINASE_ST"/>
    <property type="match status" value="1"/>
</dbReference>